<feature type="transmembrane region" description="Helical" evidence="1">
    <location>
        <begin position="154"/>
        <end position="173"/>
    </location>
</feature>
<sequence>MAAGRNVLCWFYQKNYEITQPVSPVVKGEISMQSLFDQLQRAAWIRALLMLGLGAWIVLAPNSVLSIVTWVIAIGLLIAAFNAFGASRDLKRAGYSGIGSMGGVGLLIAAVLVLVLAKPVLSLLPLVLGFILLIYGITRVTGASRQQQYVNVSPVPAVIYGILVAIAGLVLIFNPFHAVLLMFRIFGGILIVMAVTELFGWFRYNK</sequence>
<gene>
    <name evidence="2" type="ORF">FC34_GL000888</name>
</gene>
<protein>
    <recommendedName>
        <fullName evidence="4">Acid-resistance membrane protein</fullName>
    </recommendedName>
</protein>
<reference evidence="2 3" key="1">
    <citation type="journal article" date="2015" name="Genome Announc.">
        <title>Expanding the biotechnology potential of lactobacilli through comparative genomics of 213 strains and associated genera.</title>
        <authorList>
            <person name="Sun Z."/>
            <person name="Harris H.M."/>
            <person name="McCann A."/>
            <person name="Guo C."/>
            <person name="Argimon S."/>
            <person name="Zhang W."/>
            <person name="Yang X."/>
            <person name="Jeffery I.B."/>
            <person name="Cooney J.C."/>
            <person name="Kagawa T.F."/>
            <person name="Liu W."/>
            <person name="Song Y."/>
            <person name="Salvetti E."/>
            <person name="Wrobel A."/>
            <person name="Rasinkangas P."/>
            <person name="Parkhill J."/>
            <person name="Rea M.C."/>
            <person name="O'Sullivan O."/>
            <person name="Ritari J."/>
            <person name="Douillard F.P."/>
            <person name="Paul Ross R."/>
            <person name="Yang R."/>
            <person name="Briner A.E."/>
            <person name="Felis G.E."/>
            <person name="de Vos W.M."/>
            <person name="Barrangou R."/>
            <person name="Klaenhammer T.R."/>
            <person name="Caufield P.W."/>
            <person name="Cui Y."/>
            <person name="Zhang H."/>
            <person name="O'Toole P.W."/>
        </authorList>
    </citation>
    <scope>NUCLEOTIDE SEQUENCE [LARGE SCALE GENOMIC DNA]</scope>
    <source>
        <strain evidence="2 3">DSM 23927</strain>
    </source>
</reference>
<dbReference type="AlphaFoldDB" id="A0A0R2B732"/>
<dbReference type="PATRIC" id="fig|1423727.3.peg.894"/>
<dbReference type="Proteomes" id="UP000051672">
    <property type="component" value="Unassembled WGS sequence"/>
</dbReference>
<organism evidence="2 3">
    <name type="scientific">Lacticaseibacillus brantae DSM 23927</name>
    <dbReference type="NCBI Taxonomy" id="1423727"/>
    <lineage>
        <taxon>Bacteria</taxon>
        <taxon>Bacillati</taxon>
        <taxon>Bacillota</taxon>
        <taxon>Bacilli</taxon>
        <taxon>Lactobacillales</taxon>
        <taxon>Lactobacillaceae</taxon>
        <taxon>Lacticaseibacillus</taxon>
    </lineage>
</organism>
<accession>A0A0R2B732</accession>
<dbReference type="STRING" id="1423727.FC34_GL000888"/>
<evidence type="ECO:0000313" key="2">
    <source>
        <dbReference type="EMBL" id="KRM71910.1"/>
    </source>
</evidence>
<evidence type="ECO:0000256" key="1">
    <source>
        <dbReference type="SAM" id="Phobius"/>
    </source>
</evidence>
<comment type="caution">
    <text evidence="2">The sequence shown here is derived from an EMBL/GenBank/DDBJ whole genome shotgun (WGS) entry which is preliminary data.</text>
</comment>
<feature type="transmembrane region" description="Helical" evidence="1">
    <location>
        <begin position="123"/>
        <end position="142"/>
    </location>
</feature>
<keyword evidence="3" id="KW-1185">Reference proteome</keyword>
<dbReference type="InterPro" id="IPR005325">
    <property type="entry name" value="DUF308_memb"/>
</dbReference>
<dbReference type="Pfam" id="PF03729">
    <property type="entry name" value="DUF308"/>
    <property type="match status" value="2"/>
</dbReference>
<feature type="transmembrane region" description="Helical" evidence="1">
    <location>
        <begin position="67"/>
        <end position="86"/>
    </location>
</feature>
<feature type="transmembrane region" description="Helical" evidence="1">
    <location>
        <begin position="98"/>
        <end position="117"/>
    </location>
</feature>
<keyword evidence="1" id="KW-0812">Transmembrane</keyword>
<keyword evidence="1" id="KW-1133">Transmembrane helix</keyword>
<dbReference type="EMBL" id="AYZQ01000002">
    <property type="protein sequence ID" value="KRM71910.1"/>
    <property type="molecule type" value="Genomic_DNA"/>
</dbReference>
<evidence type="ECO:0008006" key="4">
    <source>
        <dbReference type="Google" id="ProtNLM"/>
    </source>
</evidence>
<feature type="transmembrane region" description="Helical" evidence="1">
    <location>
        <begin position="179"/>
        <end position="202"/>
    </location>
</feature>
<proteinExistence type="predicted"/>
<evidence type="ECO:0000313" key="3">
    <source>
        <dbReference type="Proteomes" id="UP000051672"/>
    </source>
</evidence>
<name>A0A0R2B732_9LACO</name>
<keyword evidence="1" id="KW-0472">Membrane</keyword>
<feature type="transmembrane region" description="Helical" evidence="1">
    <location>
        <begin position="43"/>
        <end position="61"/>
    </location>
</feature>